<dbReference type="GeneID" id="28974436"/>
<reference evidence="2 3" key="1">
    <citation type="journal article" date="2015" name="Front. Microbiol.">
        <title>Genome sequence of the plant growth promoting endophytic yeast Rhodotorula graminis WP1.</title>
        <authorList>
            <person name="Firrincieli A."/>
            <person name="Otillar R."/>
            <person name="Salamov A."/>
            <person name="Schmutz J."/>
            <person name="Khan Z."/>
            <person name="Redman R.S."/>
            <person name="Fleck N.D."/>
            <person name="Lindquist E."/>
            <person name="Grigoriev I.V."/>
            <person name="Doty S.L."/>
        </authorList>
    </citation>
    <scope>NUCLEOTIDE SEQUENCE [LARGE SCALE GENOMIC DNA]</scope>
    <source>
        <strain evidence="2 3">WP1</strain>
    </source>
</reference>
<proteinExistence type="predicted"/>
<organism evidence="2 3">
    <name type="scientific">Rhodotorula graminis (strain WP1)</name>
    <dbReference type="NCBI Taxonomy" id="578459"/>
    <lineage>
        <taxon>Eukaryota</taxon>
        <taxon>Fungi</taxon>
        <taxon>Dikarya</taxon>
        <taxon>Basidiomycota</taxon>
        <taxon>Pucciniomycotina</taxon>
        <taxon>Microbotryomycetes</taxon>
        <taxon>Sporidiobolales</taxon>
        <taxon>Sporidiobolaceae</taxon>
        <taxon>Rhodotorula</taxon>
    </lineage>
</organism>
<protein>
    <submittedName>
        <fullName evidence="2">Uncharacterized protein</fullName>
    </submittedName>
</protein>
<dbReference type="AlphaFoldDB" id="A0A194S848"/>
<dbReference type="OrthoDB" id="10590682at2759"/>
<evidence type="ECO:0000313" key="2">
    <source>
        <dbReference type="EMBL" id="KPV76767.1"/>
    </source>
</evidence>
<dbReference type="RefSeq" id="XP_018272816.1">
    <property type="nucleotide sequence ID" value="XM_018413988.1"/>
</dbReference>
<name>A0A194S848_RHOGW</name>
<sequence length="358" mass="39483">MALELSRFALLVDKLDESADWSNWEPPKLDIERTDTLVNIFLGNSVVPFLTTPTSRTGPGRNFTTFAGARDLWVERNTHAEKDPSFKRAVAEAQWQLTGRDCGPTGQLHVSFHAAVQARKTCPERRDGLGADFVPHASNDTSYIAPSPSSAPAPPYSASPPPAYGVEGPPKVPQYPSSAPAALAERILAFLEREDAGVKFRDHGFHDQTIEMHLGGYLSDKSPSAPSRRTLAVDVRLKGVWRPVKVGHLQSHAFFLPGGDLQLLNVVDCPVEDPRPYPLSASSSSVDTWTLLSRHHDSSHRLVKTTFTLKWHQARYLLAHGKAPVAEVVQVTFRLDNAHAPEARKATWWDVRRLVGSS</sequence>
<feature type="region of interest" description="Disordered" evidence="1">
    <location>
        <begin position="140"/>
        <end position="177"/>
    </location>
</feature>
<feature type="compositionally biased region" description="Pro residues" evidence="1">
    <location>
        <begin position="149"/>
        <end position="163"/>
    </location>
</feature>
<accession>A0A194S848</accession>
<evidence type="ECO:0000313" key="3">
    <source>
        <dbReference type="Proteomes" id="UP000053890"/>
    </source>
</evidence>
<gene>
    <name evidence="2" type="ORF">RHOBADRAFT_41977</name>
</gene>
<keyword evidence="3" id="KW-1185">Reference proteome</keyword>
<evidence type="ECO:0000256" key="1">
    <source>
        <dbReference type="SAM" id="MobiDB-lite"/>
    </source>
</evidence>
<dbReference type="EMBL" id="KQ474075">
    <property type="protein sequence ID" value="KPV76767.1"/>
    <property type="molecule type" value="Genomic_DNA"/>
</dbReference>
<dbReference type="Proteomes" id="UP000053890">
    <property type="component" value="Unassembled WGS sequence"/>
</dbReference>